<dbReference type="EMBL" id="JAGVSJ010000004">
    <property type="protein sequence ID" value="MBX8631472.1"/>
    <property type="molecule type" value="Genomic_DNA"/>
</dbReference>
<gene>
    <name evidence="1" type="ORF">J9259_02980</name>
    <name evidence="2" type="ORF">KIY12_04585</name>
</gene>
<reference evidence="1" key="1">
    <citation type="submission" date="2021-04" db="EMBL/GenBank/DDBJ databases">
        <title>Genomic insights into ecological role and evolution of a novel Thermoplasmata order Candidatus Sysuiplasmatales.</title>
        <authorList>
            <person name="Yuan Y."/>
        </authorList>
    </citation>
    <scope>NUCLEOTIDE SEQUENCE</scope>
    <source>
        <strain evidence="2">TUT19-bin139</strain>
        <strain evidence="1">YP2-bin.285</strain>
    </source>
</reference>
<protein>
    <submittedName>
        <fullName evidence="1">Cysteine-rich CWC family protein</fullName>
    </submittedName>
</protein>
<name>A0A8J7YIQ2_9ARCH</name>
<organism evidence="1 3">
    <name type="scientific">Candidatus Sysuiplasma superficiale</name>
    <dbReference type="NCBI Taxonomy" id="2823368"/>
    <lineage>
        <taxon>Archaea</taxon>
        <taxon>Methanobacteriati</taxon>
        <taxon>Thermoplasmatota</taxon>
        <taxon>Thermoplasmata</taxon>
        <taxon>Candidatus Sysuiplasmatales</taxon>
        <taxon>Candidatus Sysuiplasmataceae</taxon>
        <taxon>Candidatus Sysuiplasma</taxon>
    </lineage>
</organism>
<dbReference type="AlphaFoldDB" id="A0A8J7YIQ2"/>
<dbReference type="EMBL" id="JAHEAC010000032">
    <property type="protein sequence ID" value="MBX8643984.1"/>
    <property type="molecule type" value="Genomic_DNA"/>
</dbReference>
<sequence>MKIKKCELCGSTFECGGITGCWCSRVHLSRRRRMQLSSMAKDCVCPHCILSNTEED</sequence>
<evidence type="ECO:0000313" key="1">
    <source>
        <dbReference type="EMBL" id="MBX8631472.1"/>
    </source>
</evidence>
<dbReference type="Proteomes" id="UP000750197">
    <property type="component" value="Unassembled WGS sequence"/>
</dbReference>
<comment type="caution">
    <text evidence="1">The sequence shown here is derived from an EMBL/GenBank/DDBJ whole genome shotgun (WGS) entry which is preliminary data.</text>
</comment>
<evidence type="ECO:0000313" key="3">
    <source>
        <dbReference type="Proteomes" id="UP000716004"/>
    </source>
</evidence>
<proteinExistence type="predicted"/>
<evidence type="ECO:0000313" key="2">
    <source>
        <dbReference type="EMBL" id="MBX8643984.1"/>
    </source>
</evidence>
<dbReference type="Proteomes" id="UP000716004">
    <property type="component" value="Unassembled WGS sequence"/>
</dbReference>
<dbReference type="Pfam" id="PF14375">
    <property type="entry name" value="Cys_rich_CWC"/>
    <property type="match status" value="1"/>
</dbReference>
<dbReference type="InterPro" id="IPR032720">
    <property type="entry name" value="Cys_rich_CWC"/>
</dbReference>
<accession>A0A8J7YIQ2</accession>